<organism evidence="1">
    <name type="scientific">Haemonchus placei</name>
    <name type="common">Barber's pole worm</name>
    <dbReference type="NCBI Taxonomy" id="6290"/>
    <lineage>
        <taxon>Eukaryota</taxon>
        <taxon>Metazoa</taxon>
        <taxon>Ecdysozoa</taxon>
        <taxon>Nematoda</taxon>
        <taxon>Chromadorea</taxon>
        <taxon>Rhabditida</taxon>
        <taxon>Rhabditina</taxon>
        <taxon>Rhabditomorpha</taxon>
        <taxon>Strongyloidea</taxon>
        <taxon>Trichostrongylidae</taxon>
        <taxon>Haemonchus</taxon>
    </lineage>
</organism>
<dbReference type="AlphaFoldDB" id="A0A0N4VZ37"/>
<dbReference type="Pfam" id="PF10316">
    <property type="entry name" value="7TM_GPCR_Srbc"/>
    <property type="match status" value="1"/>
</dbReference>
<evidence type="ECO:0000313" key="1">
    <source>
        <dbReference type="WBParaSite" id="HPLM_0000255801-mRNA-1"/>
    </source>
</evidence>
<proteinExistence type="predicted"/>
<name>A0A0N4VZ37_HAEPC</name>
<accession>A0A0N4VZ37</accession>
<dbReference type="InterPro" id="IPR019420">
    <property type="entry name" value="7TM_GPCR_serpentine_rcpt_Srbc"/>
</dbReference>
<dbReference type="PANTHER" id="PTHR46955">
    <property type="entry name" value="PROTEIN CBG01349-RELATED"/>
    <property type="match status" value="1"/>
</dbReference>
<dbReference type="InterPro" id="IPR052322">
    <property type="entry name" value="Mito_rRNA_Mtase_NSUN4"/>
</dbReference>
<sequence length="133" mass="14790">LTTHWHPANIELDPYFVMLSSIPLTIQLKINLTLTISIAFERALALFFPVTYRRFPSSTYSSSCLAVGCLLAALDVTLEFLFSPFDKSPNCAAIGCFVSSKFRYYWGTSNMVSEPGHILSIKIAILTGIATFR</sequence>
<protein>
    <submittedName>
        <fullName evidence="1">G_PROTEIN_RECEP_F1_2 domain-containing protein</fullName>
    </submittedName>
</protein>
<reference evidence="1" key="1">
    <citation type="submission" date="2017-02" db="UniProtKB">
        <authorList>
            <consortium name="WormBaseParasite"/>
        </authorList>
    </citation>
    <scope>IDENTIFICATION</scope>
</reference>
<dbReference type="PANTHER" id="PTHR46955:SF3">
    <property type="entry name" value="G_PROTEIN_RECEP_F1_2 DOMAIN-CONTAINING PROTEIN"/>
    <property type="match status" value="1"/>
</dbReference>
<dbReference type="WBParaSite" id="HPLM_0000255801-mRNA-1">
    <property type="protein sequence ID" value="HPLM_0000255801-mRNA-1"/>
    <property type="gene ID" value="HPLM_0000255801"/>
</dbReference>